<dbReference type="PANTHER" id="PTHR36924">
    <property type="entry name" value="ANTITOXIN HIGA-1"/>
    <property type="match status" value="1"/>
</dbReference>
<accession>L0RFW2</accession>
<dbReference type="NCBIfam" id="TIGR02607">
    <property type="entry name" value="antidote_HigA"/>
    <property type="match status" value="1"/>
</dbReference>
<name>L0RFW2_9BACT</name>
<dbReference type="Pfam" id="PF01381">
    <property type="entry name" value="HTH_3"/>
    <property type="match status" value="1"/>
</dbReference>
<dbReference type="AlphaFoldDB" id="L0RFW2"/>
<dbReference type="SUPFAM" id="SSF47413">
    <property type="entry name" value="lambda repressor-like DNA-binding domains"/>
    <property type="match status" value="1"/>
</dbReference>
<dbReference type="OrthoDB" id="9798100at2"/>
<dbReference type="InterPro" id="IPR001387">
    <property type="entry name" value="Cro/C1-type_HTH"/>
</dbReference>
<keyword evidence="4" id="KW-1185">Reference proteome</keyword>
<evidence type="ECO:0000256" key="1">
    <source>
        <dbReference type="ARBA" id="ARBA00023125"/>
    </source>
</evidence>
<feature type="domain" description="HTH cro/C1-type" evidence="2">
    <location>
        <begin position="14"/>
        <end position="68"/>
    </location>
</feature>
<evidence type="ECO:0000313" key="4">
    <source>
        <dbReference type="Proteomes" id="UP000010808"/>
    </source>
</evidence>
<keyword evidence="1" id="KW-0238">DNA-binding</keyword>
<dbReference type="Gene3D" id="1.10.260.40">
    <property type="entry name" value="lambda repressor-like DNA-binding domains"/>
    <property type="match status" value="1"/>
</dbReference>
<dbReference type="PROSITE" id="PS50943">
    <property type="entry name" value="HTH_CROC1"/>
    <property type="match status" value="1"/>
</dbReference>
<dbReference type="RefSeq" id="WP_015337031.1">
    <property type="nucleotide sequence ID" value="NC_020055.1"/>
</dbReference>
<protein>
    <submittedName>
        <fullName evidence="3">Putative plasmid maintenance system antidote protein</fullName>
    </submittedName>
</protein>
<dbReference type="PANTHER" id="PTHR36924:SF1">
    <property type="entry name" value="ANTITOXIN HIGA-1"/>
    <property type="match status" value="1"/>
</dbReference>
<reference evidence="3 4" key="1">
    <citation type="submission" date="2012-10" db="EMBL/GenBank/DDBJ databases">
        <authorList>
            <person name="Genoscope - CEA"/>
        </authorList>
    </citation>
    <scope>NUCLEOTIDE SEQUENCE [LARGE SCALE GENOMIC DNA]</scope>
    <source>
        <strain evidence="4">AM13 / DSM 14728</strain>
    </source>
</reference>
<gene>
    <name evidence="3" type="ORF">DESAM_22164</name>
</gene>
<dbReference type="SMART" id="SM00530">
    <property type="entry name" value="HTH_XRE"/>
    <property type="match status" value="1"/>
</dbReference>
<dbReference type="Proteomes" id="UP000010808">
    <property type="component" value="Chromosome"/>
</dbReference>
<proteinExistence type="predicted"/>
<dbReference type="CDD" id="cd00093">
    <property type="entry name" value="HTH_XRE"/>
    <property type="match status" value="1"/>
</dbReference>
<evidence type="ECO:0000259" key="2">
    <source>
        <dbReference type="PROSITE" id="PS50943"/>
    </source>
</evidence>
<dbReference type="HOGENOM" id="CLU_140230_5_2_7"/>
<dbReference type="EMBL" id="FO203522">
    <property type="protein sequence ID" value="CCO24431.1"/>
    <property type="molecule type" value="Genomic_DNA"/>
</dbReference>
<dbReference type="GO" id="GO:0003677">
    <property type="term" value="F:DNA binding"/>
    <property type="evidence" value="ECO:0007669"/>
    <property type="project" value="UniProtKB-KW"/>
</dbReference>
<dbReference type="PATRIC" id="fig|1121451.3.peg.2385"/>
<evidence type="ECO:0000313" key="3">
    <source>
        <dbReference type="EMBL" id="CCO24431.1"/>
    </source>
</evidence>
<dbReference type="eggNOG" id="COG3093">
    <property type="taxonomic scope" value="Bacteria"/>
</dbReference>
<organism evidence="3 4">
    <name type="scientific">Maridesulfovibrio hydrothermalis AM13 = DSM 14728</name>
    <dbReference type="NCBI Taxonomy" id="1121451"/>
    <lineage>
        <taxon>Bacteria</taxon>
        <taxon>Pseudomonadati</taxon>
        <taxon>Thermodesulfobacteriota</taxon>
        <taxon>Desulfovibrionia</taxon>
        <taxon>Desulfovibrionales</taxon>
        <taxon>Desulfovibrionaceae</taxon>
        <taxon>Maridesulfovibrio</taxon>
    </lineage>
</organism>
<dbReference type="InterPro" id="IPR010982">
    <property type="entry name" value="Lambda_DNA-bd_dom_sf"/>
</dbReference>
<dbReference type="InterPro" id="IPR013430">
    <property type="entry name" value="Toxin_antidote_HigA"/>
</dbReference>
<dbReference type="KEGG" id="dhy:DESAM_22164"/>
<sequence length="103" mass="11788">MADFSPVHPGEILLEEFMEPLKLSRNKLATALCVPAQRIGQVVKGQRSITVDTAMRLAKFFGTTPQFWLNIQQRYDLEVAKDDKLVTRIDREVRTCEELHLCA</sequence>